<feature type="domain" description="Prokaryotic-type class I peptide chain release factors" evidence="12">
    <location>
        <begin position="305"/>
        <end position="321"/>
    </location>
</feature>
<dbReference type="InterPro" id="IPR000352">
    <property type="entry name" value="Pep_chain_release_fac_I"/>
</dbReference>
<evidence type="ECO:0000313" key="14">
    <source>
        <dbReference type="Proteomes" id="UP000824219"/>
    </source>
</evidence>
<feature type="coiled-coil region" evidence="11">
    <location>
        <begin position="121"/>
        <end position="148"/>
    </location>
</feature>
<dbReference type="GO" id="GO:0016149">
    <property type="term" value="F:translation release factor activity, codon specific"/>
    <property type="evidence" value="ECO:0007669"/>
    <property type="project" value="UniProtKB-ARBA"/>
</dbReference>
<dbReference type="Proteomes" id="UP000824219">
    <property type="component" value="Linkage Group LG03"/>
</dbReference>
<dbReference type="PANTHER" id="PTHR43804">
    <property type="entry name" value="LD18447P"/>
    <property type="match status" value="1"/>
</dbReference>
<dbReference type="Gene3D" id="6.10.140.1950">
    <property type="match status" value="1"/>
</dbReference>
<dbReference type="InterPro" id="IPR005139">
    <property type="entry name" value="PCRF"/>
</dbReference>
<evidence type="ECO:0000256" key="5">
    <source>
        <dbReference type="ARBA" id="ARBA00022946"/>
    </source>
</evidence>
<keyword evidence="5" id="KW-0809">Transit peptide</keyword>
<comment type="caution">
    <text evidence="13">The sequence shown here is derived from an EMBL/GenBank/DDBJ whole genome shotgun (WGS) entry which is preliminary data.</text>
</comment>
<keyword evidence="14" id="KW-1185">Reference proteome</keyword>
<evidence type="ECO:0000256" key="6">
    <source>
        <dbReference type="ARBA" id="ARBA00023054"/>
    </source>
</evidence>
<evidence type="ECO:0000313" key="13">
    <source>
        <dbReference type="EMBL" id="KAG7334329.1"/>
    </source>
</evidence>
<evidence type="ECO:0000256" key="10">
    <source>
        <dbReference type="ARBA" id="ARBA00082737"/>
    </source>
</evidence>
<dbReference type="PROSITE" id="PS00745">
    <property type="entry name" value="RF_PROK_I"/>
    <property type="match status" value="1"/>
</dbReference>
<accession>A0A9D3P597</accession>
<protein>
    <recommendedName>
        <fullName evidence="9">Peptide chain release factor 1-like, mitochondrial</fullName>
    </recommendedName>
    <alternativeName>
        <fullName evidence="10">Mitochondrial translational release factor 1-like</fullName>
    </alternativeName>
</protein>
<evidence type="ECO:0000256" key="1">
    <source>
        <dbReference type="ARBA" id="ARBA00004173"/>
    </source>
</evidence>
<sequence length="439" mass="50139">MSVACFTKQLLRCAVFNSIGKRTRPAIRTLSHREHRNLPLNRARATPIYRPWRCHRDFHTTNSAMIARIMTADEMFSRKSLQDYLRTVETEYNECLRAVNSAHLQADDEEVRAKRTRVTALDPLVQKIKELEEKQRDLEETESLLKENDPDLRELAETEKQHCLAAIQEIKQTIFSLLIPEEESDMSDLVLEVTAGIGGQEAMLFTAEIFDMYQNYAAFHGWGFDMLEYMPSDIGGVRHASASISGPLSYKKMKFEAGVHRVQRIPKTEKQGRMHTSTMTVAILPQPAEISFTINPKDLRIETKRASGAGGQHVNTTDSAVRIVHLPTGTVSECQQERSQIKNKEKAMKVLRAKLYSAKLEEETSKRYQARKLQIGTKGRSEKIRTYNFAQDRVTDHRIGKTLHDVHGFLLGEELLDEMSMSLQQFSEQEALMDIVEGQ</sequence>
<comment type="similarity">
    <text evidence="2">Belongs to the prokaryotic/mitochondrial release factor family.</text>
</comment>
<evidence type="ECO:0000256" key="3">
    <source>
        <dbReference type="ARBA" id="ARBA00022481"/>
    </source>
</evidence>
<reference evidence="13 14" key="1">
    <citation type="submission" date="2021-06" db="EMBL/GenBank/DDBJ databases">
        <title>Chromosome-level genome assembly of the red-tail catfish (Hemibagrus wyckioides).</title>
        <authorList>
            <person name="Shao F."/>
        </authorList>
    </citation>
    <scope>NUCLEOTIDE SEQUENCE [LARGE SCALE GENOMIC DNA]</scope>
    <source>
        <strain evidence="13">EC202008001</strain>
        <tissue evidence="13">Blood</tissue>
    </source>
</reference>
<evidence type="ECO:0000256" key="2">
    <source>
        <dbReference type="ARBA" id="ARBA00010835"/>
    </source>
</evidence>
<dbReference type="SUPFAM" id="SSF75620">
    <property type="entry name" value="Release factor"/>
    <property type="match status" value="1"/>
</dbReference>
<evidence type="ECO:0000256" key="7">
    <source>
        <dbReference type="ARBA" id="ARBA00023128"/>
    </source>
</evidence>
<dbReference type="GO" id="GO:0005739">
    <property type="term" value="C:mitochondrion"/>
    <property type="evidence" value="ECO:0007669"/>
    <property type="project" value="UniProtKB-SubCell"/>
</dbReference>
<dbReference type="Gene3D" id="3.30.70.1660">
    <property type="match status" value="1"/>
</dbReference>
<dbReference type="InterPro" id="IPR045853">
    <property type="entry name" value="Pep_chain_release_fac_I_sf"/>
</dbReference>
<evidence type="ECO:0000256" key="9">
    <source>
        <dbReference type="ARBA" id="ARBA00070847"/>
    </source>
</evidence>
<dbReference type="InterPro" id="IPR050057">
    <property type="entry name" value="Prokaryotic/Mito_RF"/>
</dbReference>
<dbReference type="PANTHER" id="PTHR43804:SF3">
    <property type="entry name" value="PEPTIDE CHAIN RELEASE FACTOR 1-LIKE, MITOCHONDRIAL"/>
    <property type="match status" value="1"/>
</dbReference>
<keyword evidence="7" id="KW-0496">Mitochondrion</keyword>
<keyword evidence="4" id="KW-0648">Protein biosynthesis</keyword>
<keyword evidence="6 11" id="KW-0175">Coiled coil</keyword>
<dbReference type="AlphaFoldDB" id="A0A9D3P597"/>
<dbReference type="OrthoDB" id="2019491at2759"/>
<dbReference type="SMART" id="SM00937">
    <property type="entry name" value="PCRF"/>
    <property type="match status" value="1"/>
</dbReference>
<name>A0A9D3P597_9TELE</name>
<dbReference type="FunFam" id="3.30.70.1660:FF:000011">
    <property type="entry name" value="Peptide chain release factor 1-like, mitochondrial"/>
    <property type="match status" value="1"/>
</dbReference>
<dbReference type="Gene3D" id="3.30.160.20">
    <property type="match status" value="1"/>
</dbReference>
<dbReference type="NCBIfam" id="NF001859">
    <property type="entry name" value="PRK00591.1"/>
    <property type="match status" value="1"/>
</dbReference>
<dbReference type="FunFam" id="3.30.70.1660:FF:000004">
    <property type="entry name" value="Peptide chain release factor 1"/>
    <property type="match status" value="1"/>
</dbReference>
<gene>
    <name evidence="13" type="ORF">KOW79_002736</name>
</gene>
<keyword evidence="3" id="KW-0488">Methylation</keyword>
<organism evidence="13 14">
    <name type="scientific">Hemibagrus wyckioides</name>
    <dbReference type="NCBI Taxonomy" id="337641"/>
    <lineage>
        <taxon>Eukaryota</taxon>
        <taxon>Metazoa</taxon>
        <taxon>Chordata</taxon>
        <taxon>Craniata</taxon>
        <taxon>Vertebrata</taxon>
        <taxon>Euteleostomi</taxon>
        <taxon>Actinopterygii</taxon>
        <taxon>Neopterygii</taxon>
        <taxon>Teleostei</taxon>
        <taxon>Ostariophysi</taxon>
        <taxon>Siluriformes</taxon>
        <taxon>Bagridae</taxon>
        <taxon>Hemibagrus</taxon>
    </lineage>
</organism>
<comment type="subcellular location">
    <subcellularLocation>
        <location evidence="1">Mitochondrion</location>
    </subcellularLocation>
</comment>
<dbReference type="Pfam" id="PF00472">
    <property type="entry name" value="RF-1"/>
    <property type="match status" value="1"/>
</dbReference>
<evidence type="ECO:0000256" key="4">
    <source>
        <dbReference type="ARBA" id="ARBA00022917"/>
    </source>
</evidence>
<dbReference type="GO" id="GO:0070126">
    <property type="term" value="P:mitochondrial translational termination"/>
    <property type="evidence" value="ECO:0007669"/>
    <property type="project" value="UniProtKB-ARBA"/>
</dbReference>
<dbReference type="EMBL" id="JAHKSW010000003">
    <property type="protein sequence ID" value="KAG7334329.1"/>
    <property type="molecule type" value="Genomic_DNA"/>
</dbReference>
<evidence type="ECO:0000259" key="12">
    <source>
        <dbReference type="PROSITE" id="PS00745"/>
    </source>
</evidence>
<dbReference type="Pfam" id="PF03462">
    <property type="entry name" value="PCRF"/>
    <property type="match status" value="1"/>
</dbReference>
<proteinExistence type="inferred from homology"/>
<dbReference type="FunFam" id="3.30.160.20:FF:000004">
    <property type="entry name" value="Peptide chain release factor 1"/>
    <property type="match status" value="1"/>
</dbReference>
<evidence type="ECO:0000256" key="11">
    <source>
        <dbReference type="SAM" id="Coils"/>
    </source>
</evidence>
<comment type="function">
    <text evidence="8">Mitochondrial peptide chain release factor that directs the termination of translation in response to the peptide chain termination codons UAA and UAG.</text>
</comment>
<evidence type="ECO:0000256" key="8">
    <source>
        <dbReference type="ARBA" id="ARBA00055528"/>
    </source>
</evidence>